<dbReference type="AlphaFoldDB" id="A0A4R6RGV5"/>
<comment type="caution">
    <text evidence="1">The sequence shown here is derived from an EMBL/GenBank/DDBJ whole genome shotgun (WGS) entry which is preliminary data.</text>
</comment>
<protein>
    <submittedName>
        <fullName evidence="1">HK97 family phage portal protein</fullName>
    </submittedName>
</protein>
<dbReference type="Gene3D" id="3.30.1120.70">
    <property type="match status" value="1"/>
</dbReference>
<reference evidence="1 2" key="1">
    <citation type="submission" date="2019-03" db="EMBL/GenBank/DDBJ databases">
        <title>Genomic Encyclopedia of Type Strains, Phase IV (KMG-IV): sequencing the most valuable type-strain genomes for metagenomic binning, comparative biology and taxonomic classification.</title>
        <authorList>
            <person name="Goeker M."/>
        </authorList>
    </citation>
    <scope>NUCLEOTIDE SEQUENCE [LARGE SCALE GENOMIC DNA]</scope>
    <source>
        <strain evidence="1 2">DSM 102969</strain>
    </source>
</reference>
<dbReference type="EMBL" id="SNXY01000007">
    <property type="protein sequence ID" value="TDP85603.1"/>
    <property type="molecule type" value="Genomic_DNA"/>
</dbReference>
<dbReference type="Proteomes" id="UP000294547">
    <property type="component" value="Unassembled WGS sequence"/>
</dbReference>
<gene>
    <name evidence="1" type="ORF">EDD54_2458</name>
</gene>
<dbReference type="InterPro" id="IPR006944">
    <property type="entry name" value="Phage/GTA_portal"/>
</dbReference>
<dbReference type="InterPro" id="IPR006427">
    <property type="entry name" value="Portal_HK97"/>
</dbReference>
<evidence type="ECO:0000313" key="2">
    <source>
        <dbReference type="Proteomes" id="UP000294547"/>
    </source>
</evidence>
<organism evidence="1 2">
    <name type="scientific">Oharaeibacter diazotrophicus</name>
    <dbReference type="NCBI Taxonomy" id="1920512"/>
    <lineage>
        <taxon>Bacteria</taxon>
        <taxon>Pseudomonadati</taxon>
        <taxon>Pseudomonadota</taxon>
        <taxon>Alphaproteobacteria</taxon>
        <taxon>Hyphomicrobiales</taxon>
        <taxon>Pleomorphomonadaceae</taxon>
        <taxon>Oharaeibacter</taxon>
    </lineage>
</organism>
<dbReference type="Gene3D" id="3.40.140.120">
    <property type="match status" value="1"/>
</dbReference>
<dbReference type="NCBIfam" id="TIGR01537">
    <property type="entry name" value="portal_HK97"/>
    <property type="match status" value="1"/>
</dbReference>
<sequence>MTIPVMLDRIRAIFAREGRSLAAPSEEILRIFGVPADGAYLSAEAALRVPAVACAVRILAEAVATLPIKLYRQGDQEPAFDHPAYTLLHDDASDWCSAYDLKLAVTIDALTNDKGGFAYVNRLAGRPVELLRLDPAAVTVTTGAGGEPSYVLAEAGGPRELDRRDVIHIRAFGHVDRCPLSLAREAIATAAAQDRHARRLFTRGGRPSGVLKVPGKLAPDAVRRIRDSWHAAHSGEESGRTAVLEGGAEFSPLTFSAVDLQFVEARTFQILEIARAFRVPPHMLYELGRATWSNTSEMGQDFLTYSLLPWLEVWTGAIRRTLLTPEERATMKVEFITDDLVRADLAARMNAYSVAIAARILNPNEVRAMENRAPYDGGEAFVNPNTTSGGSPNAA</sequence>
<accession>A0A4R6RGV5</accession>
<evidence type="ECO:0000313" key="1">
    <source>
        <dbReference type="EMBL" id="TDP85603.1"/>
    </source>
</evidence>
<keyword evidence="2" id="KW-1185">Reference proteome</keyword>
<proteinExistence type="predicted"/>
<name>A0A4R6RGV5_9HYPH</name>
<dbReference type="Gene3D" id="1.20.1270.210">
    <property type="match status" value="1"/>
</dbReference>
<dbReference type="Pfam" id="PF04860">
    <property type="entry name" value="Phage_portal"/>
    <property type="match status" value="1"/>
</dbReference>